<dbReference type="GO" id="GO:0050136">
    <property type="term" value="F:NADH dehydrogenase (quinone) (non-electrogenic) activity"/>
    <property type="evidence" value="ECO:0007669"/>
    <property type="project" value="UniProtKB-UniRule"/>
</dbReference>
<name>S5DRY8_9ACTN</name>
<keyword evidence="5" id="KW-1003">Cell membrane</keyword>
<keyword evidence="2 5" id="KW-0812">Transmembrane</keyword>
<keyword evidence="5" id="KW-0813">Transport</keyword>
<feature type="transmembrane region" description="Helical" evidence="5">
    <location>
        <begin position="115"/>
        <end position="130"/>
    </location>
</feature>
<feature type="transmembrane region" description="Helical" evidence="5">
    <location>
        <begin position="211"/>
        <end position="232"/>
    </location>
</feature>
<feature type="transmembrane region" description="Helical" evidence="5">
    <location>
        <begin position="309"/>
        <end position="329"/>
    </location>
</feature>
<feature type="domain" description="NADH:quinone oxidoreductase/Mrp antiporter transmembrane" evidence="7">
    <location>
        <begin position="132"/>
        <end position="426"/>
    </location>
</feature>
<evidence type="ECO:0000256" key="2">
    <source>
        <dbReference type="ARBA" id="ARBA00022692"/>
    </source>
</evidence>
<evidence type="ECO:0000259" key="7">
    <source>
        <dbReference type="Pfam" id="PF00361"/>
    </source>
</evidence>
<comment type="subcellular location">
    <subcellularLocation>
        <location evidence="5">Cell membrane</location>
        <topology evidence="5">Multi-pass membrane protein</topology>
    </subcellularLocation>
    <subcellularLocation>
        <location evidence="1">Endomembrane system</location>
        <topology evidence="1">Multi-pass membrane protein</topology>
    </subcellularLocation>
    <subcellularLocation>
        <location evidence="6">Membrane</location>
        <topology evidence="6">Multi-pass membrane protein</topology>
    </subcellularLocation>
</comment>
<keyword evidence="8" id="KW-0830">Ubiquinone</keyword>
<feature type="transmembrane region" description="Helical" evidence="5">
    <location>
        <begin position="136"/>
        <end position="155"/>
    </location>
</feature>
<evidence type="ECO:0000256" key="6">
    <source>
        <dbReference type="RuleBase" id="RU000320"/>
    </source>
</evidence>
<feature type="transmembrane region" description="Helical" evidence="5">
    <location>
        <begin position="44"/>
        <end position="64"/>
    </location>
</feature>
<keyword evidence="4 5" id="KW-0472">Membrane</keyword>
<evidence type="ECO:0000256" key="4">
    <source>
        <dbReference type="ARBA" id="ARBA00023136"/>
    </source>
</evidence>
<evidence type="ECO:0000256" key="3">
    <source>
        <dbReference type="ARBA" id="ARBA00022989"/>
    </source>
</evidence>
<keyword evidence="5" id="KW-0874">Quinone</keyword>
<dbReference type="HAMAP" id="MF_00445">
    <property type="entry name" value="NDH1_NuoN_1"/>
    <property type="match status" value="1"/>
</dbReference>
<dbReference type="GO" id="GO:0005886">
    <property type="term" value="C:plasma membrane"/>
    <property type="evidence" value="ECO:0007669"/>
    <property type="project" value="UniProtKB-SubCell"/>
</dbReference>
<protein>
    <recommendedName>
        <fullName evidence="5">NADH-quinone oxidoreductase subunit N</fullName>
        <ecNumber evidence="5">7.1.1.-</ecNumber>
    </recommendedName>
    <alternativeName>
        <fullName evidence="5">NADH dehydrogenase I subunit N</fullName>
    </alternativeName>
    <alternativeName>
        <fullName evidence="5">NDH-1 subunit N</fullName>
    </alternativeName>
</protein>
<feature type="transmembrane region" description="Helical" evidence="5">
    <location>
        <begin position="253"/>
        <end position="278"/>
    </location>
</feature>
<feature type="transmembrane region" description="Helical" evidence="5">
    <location>
        <begin position="12"/>
        <end position="32"/>
    </location>
</feature>
<dbReference type="EC" id="7.1.1.-" evidence="5"/>
<organism evidence="8">
    <name type="scientific">Candidatus Actinomarina minuta</name>
    <dbReference type="NCBI Taxonomy" id="1389454"/>
    <lineage>
        <taxon>Bacteria</taxon>
        <taxon>Bacillati</taxon>
        <taxon>Actinomycetota</taxon>
        <taxon>Actinomycetes</taxon>
        <taxon>Candidatus Actinomarinidae</taxon>
        <taxon>Candidatus Actinomarinales</taxon>
        <taxon>Candidatus Actinomarineae</taxon>
        <taxon>Candidatus Actinomarinaceae</taxon>
        <taxon>Candidatus Actinomarina</taxon>
    </lineage>
</organism>
<dbReference type="AlphaFoldDB" id="S5DRY8"/>
<feature type="transmembrane region" description="Helical" evidence="5">
    <location>
        <begin position="415"/>
        <end position="433"/>
    </location>
</feature>
<feature type="transmembrane region" description="Helical" evidence="5">
    <location>
        <begin position="458"/>
        <end position="474"/>
    </location>
</feature>
<dbReference type="GO" id="GO:0048038">
    <property type="term" value="F:quinone binding"/>
    <property type="evidence" value="ECO:0007669"/>
    <property type="project" value="UniProtKB-KW"/>
</dbReference>
<dbReference type="EMBL" id="KC811140">
    <property type="protein sequence ID" value="AGQ19715.1"/>
    <property type="molecule type" value="Genomic_DNA"/>
</dbReference>
<dbReference type="GO" id="GO:0008137">
    <property type="term" value="F:NADH dehydrogenase (ubiquinone) activity"/>
    <property type="evidence" value="ECO:0007669"/>
    <property type="project" value="InterPro"/>
</dbReference>
<reference evidence="8" key="1">
    <citation type="journal article" date="2013" name="Sci. Rep.">
        <title>Metagenomics uncovers a new group of low GC and ultra-small marine Actinobacteria.</title>
        <authorList>
            <person name="Ghai R."/>
            <person name="Mizuno C.M."/>
            <person name="Picazo A."/>
            <person name="Camacho A."/>
            <person name="Rodriguez-Valera F."/>
        </authorList>
    </citation>
    <scope>NUCLEOTIDE SEQUENCE</scope>
</reference>
<feature type="transmembrane region" description="Helical" evidence="5">
    <location>
        <begin position="84"/>
        <end position="103"/>
    </location>
</feature>
<feature type="transmembrane region" description="Helical" evidence="5">
    <location>
        <begin position="167"/>
        <end position="191"/>
    </location>
</feature>
<evidence type="ECO:0000256" key="5">
    <source>
        <dbReference type="HAMAP-Rule" id="MF_00445"/>
    </source>
</evidence>
<accession>S5DRY8</accession>
<feature type="transmembrane region" description="Helical" evidence="5">
    <location>
        <begin position="378"/>
        <end position="395"/>
    </location>
</feature>
<dbReference type="InterPro" id="IPR001750">
    <property type="entry name" value="ND/Mrp_TM"/>
</dbReference>
<evidence type="ECO:0000256" key="1">
    <source>
        <dbReference type="ARBA" id="ARBA00004127"/>
    </source>
</evidence>
<dbReference type="PANTHER" id="PTHR22773">
    <property type="entry name" value="NADH DEHYDROGENASE"/>
    <property type="match status" value="1"/>
</dbReference>
<sequence length="490" mass="54321">MSQISEAIGFNLIVISPTIALVITALILLFFTITIETKMIVKKVITFSGILVTLFCVFLKFGLFSQNGVSSYFTQKILLDEFSLFGNVLIGLILFLNFIPIWGTSYELNEKTSEAIILILMSASGFFLMVDAENLIMLFIGLEIGSISLYALAGLNRRDKLSNEASLKYFLLGSLASCIFIYGVALVYVSYSLMSVYDFALAIAYTGPDLIPLTTFIGVLLIFVGLLFKIAAAPFQSWAPDVYQGSPTGYVGYMASIVKAASFIVIARICMVSVRFILKDFETFFFAVIFLSVLIGSFFASIQTDLKRLIAYSGVVQSGFILSGITSGVNGTSSSMFYLFAYILQLVGIFTIFSIISGKLSSNFEMDNIKGLMKNNRFLAISFCVFMFGLAGIPLTSGFVSKFILLTNLWAYEKYFLVSILLLSTVVGFYFYLRPIWIATIEKVDEPIEMLLIQKSEYLLIGSLASLTILFGLLPDTLINISRWVVQNYL</sequence>
<feature type="transmembrane region" description="Helical" evidence="5">
    <location>
        <begin position="284"/>
        <end position="302"/>
    </location>
</feature>
<keyword evidence="3 5" id="KW-1133">Transmembrane helix</keyword>
<comment type="similarity">
    <text evidence="5">Belongs to the complex I subunit 2 family.</text>
</comment>
<evidence type="ECO:0000313" key="8">
    <source>
        <dbReference type="EMBL" id="AGQ19715.1"/>
    </source>
</evidence>
<keyword evidence="5" id="KW-0520">NAD</keyword>
<dbReference type="GO" id="GO:0012505">
    <property type="term" value="C:endomembrane system"/>
    <property type="evidence" value="ECO:0007669"/>
    <property type="project" value="UniProtKB-SubCell"/>
</dbReference>
<gene>
    <name evidence="5" type="primary">nuoN</name>
</gene>
<proteinExistence type="inferred from homology"/>
<comment type="function">
    <text evidence="5">NDH-1 shuttles electrons from NADH, via FMN and iron-sulfur (Fe-S) centers, to quinones in the respiratory chain. The immediate electron acceptor for the enzyme in this species is believed to be a menaquinone. Couples the redox reaction to proton translocation (for every two electrons transferred, four hydrogen ions are translocated across the cytoplasmic membrane), and thus conserves the redox energy in a proton gradient.</text>
</comment>
<dbReference type="Pfam" id="PF00361">
    <property type="entry name" value="Proton_antipo_M"/>
    <property type="match status" value="1"/>
</dbReference>
<dbReference type="InterPro" id="IPR010096">
    <property type="entry name" value="NADH-Q_OxRdtase_suN/2"/>
</dbReference>
<comment type="catalytic activity">
    <reaction evidence="5">
        <text>a quinone + NADH + 5 H(+)(in) = a quinol + NAD(+) + 4 H(+)(out)</text>
        <dbReference type="Rhea" id="RHEA:57888"/>
        <dbReference type="ChEBI" id="CHEBI:15378"/>
        <dbReference type="ChEBI" id="CHEBI:24646"/>
        <dbReference type="ChEBI" id="CHEBI:57540"/>
        <dbReference type="ChEBI" id="CHEBI:57945"/>
        <dbReference type="ChEBI" id="CHEBI:132124"/>
    </reaction>
</comment>
<keyword evidence="5" id="KW-1278">Translocase</keyword>
<feature type="transmembrane region" description="Helical" evidence="5">
    <location>
        <begin position="335"/>
        <end position="357"/>
    </location>
</feature>
<dbReference type="GO" id="GO:0042773">
    <property type="term" value="P:ATP synthesis coupled electron transport"/>
    <property type="evidence" value="ECO:0007669"/>
    <property type="project" value="InterPro"/>
</dbReference>
<comment type="subunit">
    <text evidence="5">NDH-1 is composed of 14 different subunits. Subunits NuoA, H, J, K, L, M, N constitute the membrane sector of the complex.</text>
</comment>